<keyword evidence="1" id="KW-0547">Nucleotide-binding</keyword>
<dbReference type="PROSITE" id="PS51192">
    <property type="entry name" value="HELICASE_ATP_BIND_1"/>
    <property type="match status" value="1"/>
</dbReference>
<evidence type="ECO:0000256" key="1">
    <source>
        <dbReference type="ARBA" id="ARBA00022741"/>
    </source>
</evidence>
<keyword evidence="6" id="KW-0378">Hydrolase</keyword>
<organism evidence="6 7">
    <name type="scientific">Acinetobacter johnsonii</name>
    <dbReference type="NCBI Taxonomy" id="40214"/>
    <lineage>
        <taxon>Bacteria</taxon>
        <taxon>Pseudomonadati</taxon>
        <taxon>Pseudomonadota</taxon>
        <taxon>Gammaproteobacteria</taxon>
        <taxon>Moraxellales</taxon>
        <taxon>Moraxellaceae</taxon>
        <taxon>Acinetobacter</taxon>
    </lineage>
</organism>
<dbReference type="InterPro" id="IPR027417">
    <property type="entry name" value="P-loop_NTPase"/>
</dbReference>
<keyword evidence="2" id="KW-0067">ATP-binding</keyword>
<dbReference type="InterPro" id="IPR014001">
    <property type="entry name" value="Helicase_ATP-bd"/>
</dbReference>
<dbReference type="SMART" id="SM00487">
    <property type="entry name" value="DEXDc"/>
    <property type="match status" value="1"/>
</dbReference>
<sequence length="2126" mass="241902">MFPSLISKDIEQALKSFITTGYETETTHFKGKFDALVDQDANGEAFFKGPYVSLGLPFAKNPKATCHFFPNFKTEHSPFAHQEKAWQRLVGETAKPTLVATGTGSGKTECFLYPLLNHCLEQAGKGIKAIIIYPMNALATDQAKRFAEVIHTTPELKNRVNVGLFVGQDDNAASGTKQMSATQVITDHDTLRKTPPDILLTNYKMLDYLLMRPKDQSLWAQNKSDTLKYLVVDELHTFDGAQGSDLAMLIRRLKAHLKTPKNHLVTVGTSATIGSEESKGDLLDFVSKIFDAEFTADSIIGETRVSPAEFQSPIEYYSISYDFDPKLLNQQQFESEEEYLKHQAWFFFGKAADGGFDLDPSDMQSRQELGLKLKSHAFFLKLLNDAQTLTAFSSLVPEARTLPPSLRPYAEHILMSLLALVSHARGKDYPGQPFVSLRFQAWIRELRRIVATVNKDPEHVHLHFHDDLKKQKDQVVLPVLQCSECHATSWLAAEKIGDTQIETDLRKLYSRFFKNDIQAKYLMPIDPEQCQDVTGVVSYLCGECCHQSGVKTDQCNKCGSKNVVCVVESAEIKEVQEKGVNTTKKERTCPSCQSRNSLIIFGSQAASLTSVAINQLFSNQLNQDKKVIAFSDSVQDATHRAGFYSARTWEMNLRTGMAQYIAKHGSVPYLDFVDHWFEDYELNEENPNGWTHEKFITEFIAPNLESRETYIDMKEGKNPQLAQLLADIKRRLAWEALHELGIKSQTGRSLCRTGVATLYWEATLVHQAANQLKHDALNQLGYELSEKQAQQVLWGICLRLRNQGAIYHQLLEGYVERGGDYYILTNDKTLPTFGSHSQLPLFPASDKCKNFESIALKKGQSWYEKWLTLVLHTEQLVGKDFYSNLFECCLKALQGMDLVVERAIKTKDARVWGLNPQKLFVTHQLSTFTLRASDSLGLSQGHGELNVPQQWDDEIEDLPSLQLNVKNNTRMYVWKKDHRALNNFYRHFYLHGQINRVIGHEHTGLLSRSLREKVENQFKAKEKSGERKPWFENLLSATPTLEMGIDIGDLSSVILASVPPSQASYLQRIGRAGRSTGNSVALTVANGQPHDLYFYANPLQMMAGNVEPPAIFLEASMVLKRQLFAYCFDDWGRTEQGKQNIPDNMQFVIGAVKANNTDRFPYTLIEYIQKNRDRLWDEFSELLPQTMSAENRDRLKKVIINHDAEEEQIEWVLINRIKELAEEINRLNEQKKALEKTLKKTEALPDDEEKQKKLAELHQEITGVARLKRNIYNKATFNFLTDEGLLPNYAFPEEGTTLKSVIFRKSSDPSSASPYHSEEYEYTRPAHAAISELAPNSIFYASHHKVEITRVETAKGKAIELMRMCPSCSYHEVVGSTAMASSCPRCGDIQWADVRQQFPVLKLVQVYANTLKSKAMLSDDSETREPLFFNKQMLVDVDPQDVELAYAFENEDRPFGFEFVKKAKFIEMNFGESTGTTESGFRIAGKELDRPGFKLCKECGTVQDKKGPAKHQHYCSFAKNQDEAGIEQCLYLYRQYTSEAIRILMPSMAVATPDEQVNSFVAAMQLGLKKKFGGKVDHLQLMISEQPVAGSDFRERYLVIYDSVPGGTGYLHELLTDPKHLLDTFKAAQKVMAECSCQHVVTEVDGCYQCLYAYRNSYGMESTSRKVALNMLHELLRDDPTFKKVEHLGKVKKVIWEDSQLEVRFPEALKKFNEPELQSFVGGKKVSVKVDLIKGRKAYHLSIDKEQYRMEMHVQLGPSQGVAYACEPDFIIYPENKEAKKAGFKPIAIFLDGYEYHAQSVHDDLLKRQALLRSGQYWVWSLTWHDVESSFAKNEAKVANVFPSIVAETSTYAGLKRAHEQKLKPYTLNDLQLNSFNLLMKFLSHPNTEDLQKLSAVQALRLVDPRHKSDQNLAQWKTFTQYFPLEFNEILQSKSLILSCIFELGHSENQLKLAYAAGNGIIKSLDLNELMIGIQVQLGEKNLEETKMLWMKLWQLMNWLQFCPNLYAGEFKHTNDVVHSKLSWNTPSVLNHDDWSFVFEESSKSIHPLLYALKDQYVSEPLVGFELEGAKGEILAEAELLWKDQKIIVLLPYQIDDKEIFEQHGYVVYLFENNLEILLSELGGKL</sequence>
<accession>A0A1R7QGF8</accession>
<dbReference type="InterPro" id="IPR011545">
    <property type="entry name" value="DEAD/DEAH_box_helicase_dom"/>
</dbReference>
<evidence type="ECO:0000259" key="5">
    <source>
        <dbReference type="PROSITE" id="PS51194"/>
    </source>
</evidence>
<proteinExistence type="predicted"/>
<evidence type="ECO:0000313" key="7">
    <source>
        <dbReference type="Proteomes" id="UP000196240"/>
    </source>
</evidence>
<dbReference type="PROSITE" id="PS51194">
    <property type="entry name" value="HELICASE_CTER"/>
    <property type="match status" value="1"/>
</dbReference>
<keyword evidence="6" id="KW-0347">Helicase</keyword>
<dbReference type="GO" id="GO:0003676">
    <property type="term" value="F:nucleic acid binding"/>
    <property type="evidence" value="ECO:0007669"/>
    <property type="project" value="InterPro"/>
</dbReference>
<dbReference type="Gene3D" id="3.40.50.300">
    <property type="entry name" value="P-loop containing nucleotide triphosphate hydrolases"/>
    <property type="match status" value="2"/>
</dbReference>
<evidence type="ECO:0000259" key="4">
    <source>
        <dbReference type="PROSITE" id="PS51192"/>
    </source>
</evidence>
<feature type="domain" description="Helicase C-terminal" evidence="5">
    <location>
        <begin position="957"/>
        <end position="1117"/>
    </location>
</feature>
<evidence type="ECO:0000313" key="6">
    <source>
        <dbReference type="EMBL" id="SJX23349.1"/>
    </source>
</evidence>
<dbReference type="PANTHER" id="PTHR47957">
    <property type="entry name" value="ATP-DEPENDENT HELICASE HRQ1"/>
    <property type="match status" value="1"/>
</dbReference>
<dbReference type="SMART" id="SM00490">
    <property type="entry name" value="HELICc"/>
    <property type="match status" value="1"/>
</dbReference>
<reference evidence="6 7" key="1">
    <citation type="submission" date="2017-02" db="EMBL/GenBank/DDBJ databases">
        <authorList>
            <person name="Peterson S.W."/>
        </authorList>
    </citation>
    <scope>NUCLEOTIDE SEQUENCE [LARGE SCALE GENOMIC DNA]</scope>
    <source>
        <strain evidence="6">C6</strain>
    </source>
</reference>
<dbReference type="GO" id="GO:0005524">
    <property type="term" value="F:ATP binding"/>
    <property type="evidence" value="ECO:0007669"/>
    <property type="project" value="UniProtKB-KW"/>
</dbReference>
<feature type="coiled-coil region" evidence="3">
    <location>
        <begin position="1210"/>
        <end position="1244"/>
    </location>
</feature>
<dbReference type="Proteomes" id="UP000196240">
    <property type="component" value="Unassembled WGS sequence"/>
</dbReference>
<dbReference type="InterPro" id="IPR018973">
    <property type="entry name" value="MZB"/>
</dbReference>
<evidence type="ECO:0000256" key="2">
    <source>
        <dbReference type="ARBA" id="ARBA00022840"/>
    </source>
</evidence>
<dbReference type="RefSeq" id="WP_087014404.1">
    <property type="nucleotide sequence ID" value="NZ_FUUY01000012.1"/>
</dbReference>
<gene>
    <name evidence="6" type="ORF">ACNJC6_03010</name>
</gene>
<dbReference type="EMBL" id="FUUY01000012">
    <property type="protein sequence ID" value="SJX23349.1"/>
    <property type="molecule type" value="Genomic_DNA"/>
</dbReference>
<protein>
    <submittedName>
        <fullName evidence="6">Putative ATP-dependent helicase Lhr</fullName>
    </submittedName>
</protein>
<dbReference type="PANTHER" id="PTHR47957:SF3">
    <property type="entry name" value="ATP-DEPENDENT HELICASE HRQ1"/>
    <property type="match status" value="1"/>
</dbReference>
<dbReference type="Pfam" id="PF00271">
    <property type="entry name" value="Helicase_C"/>
    <property type="match status" value="1"/>
</dbReference>
<evidence type="ECO:0000256" key="3">
    <source>
        <dbReference type="SAM" id="Coils"/>
    </source>
</evidence>
<keyword evidence="3" id="KW-0175">Coiled coil</keyword>
<feature type="domain" description="Helicase ATP-binding" evidence="4">
    <location>
        <begin position="88"/>
        <end position="291"/>
    </location>
</feature>
<name>A0A1R7QGF8_ACIJO</name>
<dbReference type="Pfam" id="PF09369">
    <property type="entry name" value="MZB"/>
    <property type="match status" value="1"/>
</dbReference>
<dbReference type="SUPFAM" id="SSF52540">
    <property type="entry name" value="P-loop containing nucleoside triphosphate hydrolases"/>
    <property type="match status" value="2"/>
</dbReference>
<dbReference type="Pfam" id="PF00270">
    <property type="entry name" value="DEAD"/>
    <property type="match status" value="1"/>
</dbReference>
<dbReference type="GO" id="GO:0043138">
    <property type="term" value="F:3'-5' DNA helicase activity"/>
    <property type="evidence" value="ECO:0007669"/>
    <property type="project" value="TreeGrafter"/>
</dbReference>
<dbReference type="InterPro" id="IPR001650">
    <property type="entry name" value="Helicase_C-like"/>
</dbReference>
<dbReference type="GO" id="GO:0036297">
    <property type="term" value="P:interstrand cross-link repair"/>
    <property type="evidence" value="ECO:0007669"/>
    <property type="project" value="TreeGrafter"/>
</dbReference>
<dbReference type="GO" id="GO:0006289">
    <property type="term" value="P:nucleotide-excision repair"/>
    <property type="evidence" value="ECO:0007669"/>
    <property type="project" value="TreeGrafter"/>
</dbReference>